<name>A0A834NML0_VESGE</name>
<evidence type="ECO:0000256" key="2">
    <source>
        <dbReference type="ARBA" id="ARBA00005974"/>
    </source>
</evidence>
<keyword evidence="11" id="KW-1185">Reference proteome</keyword>
<protein>
    <submittedName>
        <fullName evidence="10">Uncharacterized protein</fullName>
    </submittedName>
</protein>
<keyword evidence="8 9" id="KW-0472">Membrane</keyword>
<proteinExistence type="inferred from homology"/>
<dbReference type="Proteomes" id="UP000617340">
    <property type="component" value="Unassembled WGS sequence"/>
</dbReference>
<evidence type="ECO:0000256" key="7">
    <source>
        <dbReference type="ARBA" id="ARBA00023128"/>
    </source>
</evidence>
<evidence type="ECO:0000313" key="11">
    <source>
        <dbReference type="Proteomes" id="UP000617340"/>
    </source>
</evidence>
<sequence>MREFEMVISKETLIQSYIGTTGNKVITALSLNRLARHGRALAGCLVPLTAVAAANCVNIPLMRITELQNGIELQNESGIEVGERQSQPSRYCEFLWLRPVWTIILFYITVLSPIIMNYIEKRNILRKVKWATAPIQVIICGICLTFAIPLCCALFVQRILISVDKLEFEVQKEI</sequence>
<organism evidence="10 11">
    <name type="scientific">Vespula germanica</name>
    <name type="common">German yellow jacket</name>
    <name type="synonym">Paravespula germanica</name>
    <dbReference type="NCBI Taxonomy" id="30212"/>
    <lineage>
        <taxon>Eukaryota</taxon>
        <taxon>Metazoa</taxon>
        <taxon>Ecdysozoa</taxon>
        <taxon>Arthropoda</taxon>
        <taxon>Hexapoda</taxon>
        <taxon>Insecta</taxon>
        <taxon>Pterygota</taxon>
        <taxon>Neoptera</taxon>
        <taxon>Endopterygota</taxon>
        <taxon>Hymenoptera</taxon>
        <taxon>Apocrita</taxon>
        <taxon>Aculeata</taxon>
        <taxon>Vespoidea</taxon>
        <taxon>Vespidae</taxon>
        <taxon>Vespinae</taxon>
        <taxon>Vespula</taxon>
    </lineage>
</organism>
<evidence type="ECO:0000256" key="3">
    <source>
        <dbReference type="ARBA" id="ARBA00022448"/>
    </source>
</evidence>
<dbReference type="PANTHER" id="PTHR11153:SF8">
    <property type="entry name" value="SIDEROFLEXIN-1"/>
    <property type="match status" value="1"/>
</dbReference>
<keyword evidence="5" id="KW-0029">Amino-acid transport</keyword>
<evidence type="ECO:0000256" key="9">
    <source>
        <dbReference type="SAM" id="Phobius"/>
    </source>
</evidence>
<feature type="transmembrane region" description="Helical" evidence="9">
    <location>
        <begin position="94"/>
        <end position="115"/>
    </location>
</feature>
<evidence type="ECO:0000256" key="6">
    <source>
        <dbReference type="ARBA" id="ARBA00022989"/>
    </source>
</evidence>
<dbReference type="GO" id="GO:0140300">
    <property type="term" value="P:serine import into mitochondrion"/>
    <property type="evidence" value="ECO:0007669"/>
    <property type="project" value="TreeGrafter"/>
</dbReference>
<dbReference type="GO" id="GO:0005743">
    <property type="term" value="C:mitochondrial inner membrane"/>
    <property type="evidence" value="ECO:0007669"/>
    <property type="project" value="TreeGrafter"/>
</dbReference>
<keyword evidence="7" id="KW-0496">Mitochondrion</keyword>
<comment type="caution">
    <text evidence="10">The sequence shown here is derived from an EMBL/GenBank/DDBJ whole genome shotgun (WGS) entry which is preliminary data.</text>
</comment>
<reference evidence="10" key="1">
    <citation type="journal article" date="2020" name="G3 (Bethesda)">
        <title>High-Quality Assemblies for Three Invasive Social Wasps from the &lt;i&gt;Vespula&lt;/i&gt; Genus.</title>
        <authorList>
            <person name="Harrop T.W.R."/>
            <person name="Guhlin J."/>
            <person name="McLaughlin G.M."/>
            <person name="Permina E."/>
            <person name="Stockwell P."/>
            <person name="Gilligan J."/>
            <person name="Le Lec M.F."/>
            <person name="Gruber M.A.M."/>
            <person name="Quinn O."/>
            <person name="Lovegrove M."/>
            <person name="Duncan E.J."/>
            <person name="Remnant E.J."/>
            <person name="Van Eeckhoven J."/>
            <person name="Graham B."/>
            <person name="Knapp R.A."/>
            <person name="Langford K.W."/>
            <person name="Kronenberg Z."/>
            <person name="Press M.O."/>
            <person name="Eacker S.M."/>
            <person name="Wilson-Rankin E.E."/>
            <person name="Purcell J."/>
            <person name="Lester P.J."/>
            <person name="Dearden P.K."/>
        </authorList>
    </citation>
    <scope>NUCLEOTIDE SEQUENCE</scope>
    <source>
        <strain evidence="10">Linc-1</strain>
    </source>
</reference>
<dbReference type="Pfam" id="PF03820">
    <property type="entry name" value="SFXNs"/>
    <property type="match status" value="1"/>
</dbReference>
<dbReference type="InterPro" id="IPR004686">
    <property type="entry name" value="Mtc"/>
</dbReference>
<keyword evidence="4 9" id="KW-0812">Transmembrane</keyword>
<evidence type="ECO:0000256" key="8">
    <source>
        <dbReference type="ARBA" id="ARBA00023136"/>
    </source>
</evidence>
<dbReference type="PANTHER" id="PTHR11153">
    <property type="entry name" value="SIDEROFLEXIN"/>
    <property type="match status" value="1"/>
</dbReference>
<gene>
    <name evidence="10" type="ORF">HZH68_002630</name>
</gene>
<feature type="transmembrane region" description="Helical" evidence="9">
    <location>
        <begin position="135"/>
        <end position="156"/>
    </location>
</feature>
<dbReference type="GO" id="GO:0015075">
    <property type="term" value="F:monoatomic ion transmembrane transporter activity"/>
    <property type="evidence" value="ECO:0007669"/>
    <property type="project" value="InterPro"/>
</dbReference>
<evidence type="ECO:0000313" key="10">
    <source>
        <dbReference type="EMBL" id="KAF7414141.1"/>
    </source>
</evidence>
<keyword evidence="3" id="KW-0813">Transport</keyword>
<dbReference type="EMBL" id="JACSDZ010000002">
    <property type="protein sequence ID" value="KAF7414141.1"/>
    <property type="molecule type" value="Genomic_DNA"/>
</dbReference>
<comment type="subcellular location">
    <subcellularLocation>
        <location evidence="1">Mitochondrion membrane</location>
        <topology evidence="1">Multi-pass membrane protein</topology>
    </subcellularLocation>
</comment>
<keyword evidence="6 9" id="KW-1133">Transmembrane helix</keyword>
<evidence type="ECO:0000256" key="5">
    <source>
        <dbReference type="ARBA" id="ARBA00022970"/>
    </source>
</evidence>
<accession>A0A834NML0</accession>
<evidence type="ECO:0000256" key="1">
    <source>
        <dbReference type="ARBA" id="ARBA00004225"/>
    </source>
</evidence>
<comment type="similarity">
    <text evidence="2">Belongs to the sideroflexin family.</text>
</comment>
<evidence type="ECO:0000256" key="4">
    <source>
        <dbReference type="ARBA" id="ARBA00022692"/>
    </source>
</evidence>
<dbReference type="AlphaFoldDB" id="A0A834NML0"/>